<dbReference type="GO" id="GO:0000160">
    <property type="term" value="P:phosphorelay signal transduction system"/>
    <property type="evidence" value="ECO:0007669"/>
    <property type="project" value="InterPro"/>
</dbReference>
<dbReference type="PROSITE" id="PS51755">
    <property type="entry name" value="OMPR_PHOB"/>
    <property type="match status" value="1"/>
</dbReference>
<accession>A1RAE2</accession>
<feature type="region of interest" description="Disordered" evidence="3">
    <location>
        <begin position="1"/>
        <end position="21"/>
    </location>
</feature>
<protein>
    <submittedName>
        <fullName evidence="5">Transcriptional regulatory protein, C terminal domain protein</fullName>
    </submittedName>
</protein>
<feature type="DNA-binding region" description="OmpR/PhoB-type" evidence="2">
    <location>
        <begin position="161"/>
        <end position="261"/>
    </location>
</feature>
<dbReference type="KEGG" id="aau:AAur_3511"/>
<sequence>MAVNAYGPPPSRGPAARGLAGRRAGLNQRNGLTAHGLALWVNPAEGDEIDPEVWERAARLVLARAMKLAPDAEVRIWPATGAEHSGVGDTSWGGTPQEAADAGTNGTQASTVTLADALAEARLEARTRGGSPSNGQFTSAREGDLSGGGGRAAEGDSTAVEPVTLASRRSQLAVDLAAEVVLLDGEPVSFTGMEYKLLRYLVVNCSRAISREELQRFLESFDLPGAAFRSIDVYVGRVRRKLGSARHTVATVRGGGYQFVPGPYATVRGPAEYSI</sequence>
<dbReference type="SUPFAM" id="SSF46894">
    <property type="entry name" value="C-terminal effector domain of the bipartite response regulators"/>
    <property type="match status" value="1"/>
</dbReference>
<feature type="region of interest" description="Disordered" evidence="3">
    <location>
        <begin position="84"/>
        <end position="104"/>
    </location>
</feature>
<feature type="region of interest" description="Disordered" evidence="3">
    <location>
        <begin position="125"/>
        <end position="160"/>
    </location>
</feature>
<gene>
    <name evidence="5" type="ordered locus">AAur_3511</name>
</gene>
<organism evidence="5 6">
    <name type="scientific">Paenarthrobacter aurescens (strain TC1)</name>
    <dbReference type="NCBI Taxonomy" id="290340"/>
    <lineage>
        <taxon>Bacteria</taxon>
        <taxon>Bacillati</taxon>
        <taxon>Actinomycetota</taxon>
        <taxon>Actinomycetes</taxon>
        <taxon>Micrococcales</taxon>
        <taxon>Micrococcaceae</taxon>
        <taxon>Paenarthrobacter</taxon>
    </lineage>
</organism>
<evidence type="ECO:0000313" key="6">
    <source>
        <dbReference type="Proteomes" id="UP000000637"/>
    </source>
</evidence>
<evidence type="ECO:0000256" key="3">
    <source>
        <dbReference type="SAM" id="MobiDB-lite"/>
    </source>
</evidence>
<feature type="compositionally biased region" description="Polar residues" evidence="3">
    <location>
        <begin position="130"/>
        <end position="139"/>
    </location>
</feature>
<dbReference type="eggNOG" id="COG0745">
    <property type="taxonomic scope" value="Bacteria"/>
</dbReference>
<name>A1RAE2_PAEAT</name>
<evidence type="ECO:0000259" key="4">
    <source>
        <dbReference type="PROSITE" id="PS51755"/>
    </source>
</evidence>
<dbReference type="STRING" id="290340.AAur_3511"/>
<dbReference type="HOGENOM" id="CLU_1122783_0_0_11"/>
<evidence type="ECO:0000256" key="2">
    <source>
        <dbReference type="PROSITE-ProRule" id="PRU01091"/>
    </source>
</evidence>
<dbReference type="GO" id="GO:0006355">
    <property type="term" value="P:regulation of DNA-templated transcription"/>
    <property type="evidence" value="ECO:0007669"/>
    <property type="project" value="InterPro"/>
</dbReference>
<dbReference type="Gene3D" id="1.10.10.10">
    <property type="entry name" value="Winged helix-like DNA-binding domain superfamily/Winged helix DNA-binding domain"/>
    <property type="match status" value="1"/>
</dbReference>
<dbReference type="GO" id="GO:0003677">
    <property type="term" value="F:DNA binding"/>
    <property type="evidence" value="ECO:0007669"/>
    <property type="project" value="UniProtKB-UniRule"/>
</dbReference>
<dbReference type="CDD" id="cd00383">
    <property type="entry name" value="trans_reg_C"/>
    <property type="match status" value="1"/>
</dbReference>
<dbReference type="InterPro" id="IPR036388">
    <property type="entry name" value="WH-like_DNA-bd_sf"/>
</dbReference>
<dbReference type="Proteomes" id="UP000000637">
    <property type="component" value="Chromosome"/>
</dbReference>
<reference evidence="5 6" key="1">
    <citation type="journal article" date="2006" name="PLoS Genet.">
        <title>Secrets of soil survival revealed by the genome sequence of Arthrobacter aurescens TC1.</title>
        <authorList>
            <person name="Mongodin E.F."/>
            <person name="Shapir N."/>
            <person name="Daugherty S.C."/>
            <person name="DeBoy R.T."/>
            <person name="Emerson J.B."/>
            <person name="Shvartzbeyn A."/>
            <person name="Radune D."/>
            <person name="Vamathevan J."/>
            <person name="Riggs F."/>
            <person name="Grinberg V."/>
            <person name="Khouri H."/>
            <person name="Wackett L.P."/>
            <person name="Nelson K.E."/>
            <person name="Sadowsky M.J."/>
        </authorList>
    </citation>
    <scope>NUCLEOTIDE SEQUENCE [LARGE SCALE GENOMIC DNA]</scope>
    <source>
        <strain evidence="5 6">TC1</strain>
    </source>
</reference>
<evidence type="ECO:0000256" key="1">
    <source>
        <dbReference type="ARBA" id="ARBA00023125"/>
    </source>
</evidence>
<keyword evidence="6" id="KW-1185">Reference proteome</keyword>
<evidence type="ECO:0000313" key="5">
    <source>
        <dbReference type="EMBL" id="ABM09342.1"/>
    </source>
</evidence>
<dbReference type="OrthoDB" id="4934823at2"/>
<dbReference type="RefSeq" id="WP_011776130.1">
    <property type="nucleotide sequence ID" value="NC_008711.1"/>
</dbReference>
<keyword evidence="1 2" id="KW-0238">DNA-binding</keyword>
<feature type="domain" description="OmpR/PhoB-type" evidence="4">
    <location>
        <begin position="161"/>
        <end position="261"/>
    </location>
</feature>
<dbReference type="SMART" id="SM00862">
    <property type="entry name" value="Trans_reg_C"/>
    <property type="match status" value="1"/>
</dbReference>
<dbReference type="Pfam" id="PF00486">
    <property type="entry name" value="Trans_reg_C"/>
    <property type="match status" value="1"/>
</dbReference>
<dbReference type="AlphaFoldDB" id="A1RAE2"/>
<dbReference type="InterPro" id="IPR001867">
    <property type="entry name" value="OmpR/PhoB-type_DNA-bd"/>
</dbReference>
<dbReference type="EMBL" id="CP000474">
    <property type="protein sequence ID" value="ABM09342.1"/>
    <property type="molecule type" value="Genomic_DNA"/>
</dbReference>
<dbReference type="InterPro" id="IPR016032">
    <property type="entry name" value="Sig_transdc_resp-reg_C-effctor"/>
</dbReference>
<proteinExistence type="predicted"/>